<proteinExistence type="predicted"/>
<reference evidence="2" key="1">
    <citation type="submission" date="2017-07" db="EMBL/GenBank/DDBJ databases">
        <title>Taro Niue Genome Assembly and Annotation.</title>
        <authorList>
            <person name="Atibalentja N."/>
            <person name="Keating K."/>
            <person name="Fields C.J."/>
        </authorList>
    </citation>
    <scope>NUCLEOTIDE SEQUENCE</scope>
    <source>
        <strain evidence="2">Niue_2</strain>
        <tissue evidence="2">Leaf</tissue>
    </source>
</reference>
<gene>
    <name evidence="2" type="ORF">Taro_028870</name>
</gene>
<keyword evidence="1" id="KW-0732">Signal</keyword>
<organism evidence="2 3">
    <name type="scientific">Colocasia esculenta</name>
    <name type="common">Wild taro</name>
    <name type="synonym">Arum esculentum</name>
    <dbReference type="NCBI Taxonomy" id="4460"/>
    <lineage>
        <taxon>Eukaryota</taxon>
        <taxon>Viridiplantae</taxon>
        <taxon>Streptophyta</taxon>
        <taxon>Embryophyta</taxon>
        <taxon>Tracheophyta</taxon>
        <taxon>Spermatophyta</taxon>
        <taxon>Magnoliopsida</taxon>
        <taxon>Liliopsida</taxon>
        <taxon>Araceae</taxon>
        <taxon>Aroideae</taxon>
        <taxon>Colocasieae</taxon>
        <taxon>Colocasia</taxon>
    </lineage>
</organism>
<dbReference type="EMBL" id="NMUH01001887">
    <property type="protein sequence ID" value="MQL96199.1"/>
    <property type="molecule type" value="Genomic_DNA"/>
</dbReference>
<feature type="signal peptide" evidence="1">
    <location>
        <begin position="1"/>
        <end position="19"/>
    </location>
</feature>
<evidence type="ECO:0000256" key="1">
    <source>
        <dbReference type="SAM" id="SignalP"/>
    </source>
</evidence>
<sequence>MVPSLAVLVSCCLTGRCRAVCPVFSVRQHRFTVVCLLVQASSQCVFPLVPQLCLEALVAVWCVALFACGGRSSASYCALLRPNKVVALLKLLVLHCNCVASCRVLVLVVAPCARARVVCFHAVWSPGAWCCTLGGSWCLFGTVCRAVFLIVSVVHSFVSLLGVPGVEFFASGTLRADRSLWLYRCRYGVAALPCLGSPIGGAPGFGRGLCPVGVPCFDLDPPEVDVLSSTSAVVLFSVQLPTSSVAWPCQHQSSSLVLPLCLCLWSGLGGRRDTLSVATPRPAAFWGLEDKSLGRFPLSLFSFPPIFLLLSEEERSPPSFLTVGARRCRRRLVRSLERRRGARRWRPWLVVKAP</sequence>
<accession>A0A843VYJ7</accession>
<evidence type="ECO:0000313" key="3">
    <source>
        <dbReference type="Proteomes" id="UP000652761"/>
    </source>
</evidence>
<dbReference type="Proteomes" id="UP000652761">
    <property type="component" value="Unassembled WGS sequence"/>
</dbReference>
<name>A0A843VYJ7_COLES</name>
<dbReference type="AlphaFoldDB" id="A0A843VYJ7"/>
<feature type="chain" id="PRO_5032788171" evidence="1">
    <location>
        <begin position="20"/>
        <end position="354"/>
    </location>
</feature>
<keyword evidence="3" id="KW-1185">Reference proteome</keyword>
<protein>
    <submittedName>
        <fullName evidence="2">Uncharacterized protein</fullName>
    </submittedName>
</protein>
<evidence type="ECO:0000313" key="2">
    <source>
        <dbReference type="EMBL" id="MQL96199.1"/>
    </source>
</evidence>
<comment type="caution">
    <text evidence="2">The sequence shown here is derived from an EMBL/GenBank/DDBJ whole genome shotgun (WGS) entry which is preliminary data.</text>
</comment>